<dbReference type="PROSITE" id="PS50263">
    <property type="entry name" value="CN_HYDROLASE"/>
    <property type="match status" value="1"/>
</dbReference>
<keyword evidence="3" id="KW-0378">Hydrolase</keyword>
<gene>
    <name evidence="3" type="ORF">HT102_11175</name>
</gene>
<dbReference type="InterPro" id="IPR003010">
    <property type="entry name" value="C-N_Hydrolase"/>
</dbReference>
<accession>A0A927PMN1</accession>
<dbReference type="GO" id="GO:0016787">
    <property type="term" value="F:hydrolase activity"/>
    <property type="evidence" value="ECO:0007669"/>
    <property type="project" value="UniProtKB-KW"/>
</dbReference>
<proteinExistence type="inferred from homology"/>
<dbReference type="RefSeq" id="WP_192039507.1">
    <property type="nucleotide sequence ID" value="NZ_JACYWE010000006.1"/>
</dbReference>
<evidence type="ECO:0000256" key="1">
    <source>
        <dbReference type="ARBA" id="ARBA00010613"/>
    </source>
</evidence>
<dbReference type="Gene3D" id="3.60.110.10">
    <property type="entry name" value="Carbon-nitrogen hydrolase"/>
    <property type="match status" value="1"/>
</dbReference>
<comment type="caution">
    <text evidence="3">The sequence shown here is derived from an EMBL/GenBank/DDBJ whole genome shotgun (WGS) entry which is preliminary data.</text>
</comment>
<protein>
    <submittedName>
        <fullName evidence="3">Carbon-nitrogen hydrolase</fullName>
    </submittedName>
</protein>
<dbReference type="AlphaFoldDB" id="A0A927PMN1"/>
<dbReference type="SUPFAM" id="SSF56317">
    <property type="entry name" value="Carbon-nitrogen hydrolase"/>
    <property type="match status" value="1"/>
</dbReference>
<organism evidence="3 4">
    <name type="scientific">Lolliginicoccus lacisalsi</name>
    <dbReference type="NCBI Taxonomy" id="2742202"/>
    <lineage>
        <taxon>Bacteria</taxon>
        <taxon>Bacillati</taxon>
        <taxon>Actinomycetota</taxon>
        <taxon>Actinomycetes</taxon>
        <taxon>Mycobacteriales</taxon>
        <taxon>Hoyosellaceae</taxon>
        <taxon>Lolliginicoccus</taxon>
    </lineage>
</organism>
<dbReference type="InterPro" id="IPR036526">
    <property type="entry name" value="C-N_Hydrolase_sf"/>
</dbReference>
<evidence type="ECO:0000259" key="2">
    <source>
        <dbReference type="PROSITE" id="PS50263"/>
    </source>
</evidence>
<dbReference type="Proteomes" id="UP000642993">
    <property type="component" value="Unassembled WGS sequence"/>
</dbReference>
<keyword evidence="4" id="KW-1185">Reference proteome</keyword>
<name>A0A927PMN1_9ACTN</name>
<reference evidence="3" key="1">
    <citation type="submission" date="2020-09" db="EMBL/GenBank/DDBJ databases">
        <title>Hoyosella lacisalsi sp. nov., a halotolerant actinobacterium isolated from soil of Lake Gudzhirganskoe.</title>
        <authorList>
            <person name="Yang Q."/>
            <person name="Guo P.Y."/>
            <person name="Liu S.W."/>
            <person name="Li F.N."/>
            <person name="Sun C.H."/>
        </authorList>
    </citation>
    <scope>NUCLEOTIDE SEQUENCE</scope>
    <source>
        <strain evidence="3">G463</strain>
    </source>
</reference>
<dbReference type="Pfam" id="PF00795">
    <property type="entry name" value="CN_hydrolase"/>
    <property type="match status" value="1"/>
</dbReference>
<feature type="domain" description="CN hydrolase" evidence="2">
    <location>
        <begin position="1"/>
        <end position="253"/>
    </location>
</feature>
<sequence>MRVGIAQVAASALSAELDLNVAMLRSLAEQAARLHADILVTPELMLTRYEPAWAARHAAEGEWLREAAARISADAGVALVVSTPELADGRRFITVTLLAGGQALMHHRKRILFGAAEAASFEAGSEPTGVVELAGARIGLALCYEIEFPALARAAARAGADLMCVPTALTEGVTGQVSEQVPKVIVPARSIENQMHIAYANYARPEYIGQSTVTGPLGTLMRAGTEPVLAVHAIDIAAARAGRAINTYLQDLP</sequence>
<dbReference type="PANTHER" id="PTHR23088">
    <property type="entry name" value="NITRILASE-RELATED"/>
    <property type="match status" value="1"/>
</dbReference>
<dbReference type="PANTHER" id="PTHR23088:SF27">
    <property type="entry name" value="DEAMINATED GLUTATHIONE AMIDASE"/>
    <property type="match status" value="1"/>
</dbReference>
<dbReference type="EMBL" id="JACYWE010000006">
    <property type="protein sequence ID" value="MBD8507049.1"/>
    <property type="molecule type" value="Genomic_DNA"/>
</dbReference>
<comment type="similarity">
    <text evidence="1">Belongs to the carbon-nitrogen hydrolase superfamily. NIT1/NIT2 family.</text>
</comment>
<evidence type="ECO:0000313" key="3">
    <source>
        <dbReference type="EMBL" id="MBD8507049.1"/>
    </source>
</evidence>
<evidence type="ECO:0000313" key="4">
    <source>
        <dbReference type="Proteomes" id="UP000642993"/>
    </source>
</evidence>